<accession>A0A0N1PCV6</accession>
<dbReference type="PROSITE" id="PS50070">
    <property type="entry name" value="KRINGLE_2"/>
    <property type="match status" value="1"/>
</dbReference>
<dbReference type="InterPro" id="IPR038178">
    <property type="entry name" value="Kringle_sf"/>
</dbReference>
<dbReference type="SMART" id="SM00130">
    <property type="entry name" value="KR"/>
    <property type="match status" value="1"/>
</dbReference>
<keyword evidence="4" id="KW-0812">Transmembrane</keyword>
<dbReference type="Gene3D" id="2.40.20.10">
    <property type="entry name" value="Plasminogen Kringle 4"/>
    <property type="match status" value="1"/>
</dbReference>
<comment type="caution">
    <text evidence="7">The sequence shown here is derived from an EMBL/GenBank/DDBJ whole genome shotgun (WGS) entry which is preliminary data.</text>
</comment>
<feature type="transmembrane region" description="Helical" evidence="4">
    <location>
        <begin position="1087"/>
        <end position="1106"/>
    </location>
</feature>
<keyword evidence="2" id="KW-1015">Disulfide bond</keyword>
<keyword evidence="4" id="KW-0472">Membrane</keyword>
<feature type="region of interest" description="Disordered" evidence="3">
    <location>
        <begin position="1044"/>
        <end position="1078"/>
    </location>
</feature>
<evidence type="ECO:0000256" key="3">
    <source>
        <dbReference type="SAM" id="MobiDB-lite"/>
    </source>
</evidence>
<protein>
    <recommendedName>
        <fullName evidence="6">Kringle domain-containing protein</fullName>
    </recommendedName>
</protein>
<dbReference type="CDD" id="cd00108">
    <property type="entry name" value="KR"/>
    <property type="match status" value="1"/>
</dbReference>
<feature type="domain" description="Kringle" evidence="6">
    <location>
        <begin position="36"/>
        <end position="114"/>
    </location>
</feature>
<dbReference type="InterPro" id="IPR050759">
    <property type="entry name" value="Serine_protease_kringle"/>
</dbReference>
<dbReference type="InterPro" id="IPR000001">
    <property type="entry name" value="Kringle"/>
</dbReference>
<evidence type="ECO:0000256" key="5">
    <source>
        <dbReference type="SAM" id="SignalP"/>
    </source>
</evidence>
<dbReference type="EMBL" id="LJSK01000027">
    <property type="protein sequence ID" value="KPI89251.1"/>
    <property type="molecule type" value="Genomic_DNA"/>
</dbReference>
<dbReference type="InterPro" id="IPR013806">
    <property type="entry name" value="Kringle-like"/>
</dbReference>
<gene>
    <name evidence="7" type="ORF">ABL78_1584</name>
</gene>
<evidence type="ECO:0000256" key="2">
    <source>
        <dbReference type="ARBA" id="ARBA00023157"/>
    </source>
</evidence>
<keyword evidence="4" id="KW-1133">Transmembrane helix</keyword>
<dbReference type="Pfam" id="PF00051">
    <property type="entry name" value="Kringle"/>
    <property type="match status" value="1"/>
</dbReference>
<dbReference type="PRINTS" id="PR00018">
    <property type="entry name" value="KRINGLE"/>
</dbReference>
<name>A0A0N1PCV6_LEPSE</name>
<keyword evidence="5" id="KW-0732">Signal</keyword>
<sequence length="1129" mass="119439">MRRVLIITLATLCVVVWGFALLPVHAASNCKDPVEAYYLANGEDYRGHVNVTASGLECQNWSSLYPHAHEIEQDPARGIGDHNYCRNPNGLERPGCFTTQPGGGYQLCNVGDVCPDFPVAKATVLFSPASGARLAQDGSENYVSISCFPSPCRVHYALGAESFASAASPQYTQPLLLQSSTTVKVYVMFQTAEAMRAQASYVVVPTTTPAPPIPLQFIPTDTEVYEQPILVALQGATTYDNILMYWNDDFMNPTLYNGSFWLRSSTSILAVVNNTYLTSANYTLSVTVPPLYVFPGSGRYVGGVSVLVQDPRPPSNYYMFVNETSELETLSNLLFTWTVTGTSVLDIRALHVHGVESRARVVYEVIEARPPTVLPNPSITYSRPVNVTCASPINAPLLLSVYRDAVMTQAVAEGVYSVVLRNPGSFTVTCSYADDLGETHTAKAVLEVVAVPMQSPTFLPACGAKFPAVSLSLQTRLDLSLLLPGAEASSWSVSGSASNGSSIPMVIRTNENEGLFTYILFPGPVTPEQPMEATVSMFAHSRDPLESDSPVATCTYVLYSLGTAATPYFSARPACATTTAPVSAACITSLKVHLASCLNFYSSELLSISPVGPFVMMRMTGLADAILSDMYTRMSWCLAALQEQQILSQLHNETSDEFVLAASWHLATPTRMAAQALAGLPITAHIQGFHAGSAAYHMVRSAYSCEDIGVAPEAILAGSPYAVAPSTDEGSVWITFRIAAAGTYKLCAYVGDALYTVPFSASPSGKLSEAWPPSATAYLDVVAQPFPSVASVPAHECGGLIPPAMENTPLVISMSAFPSGAFSTLSYSHDNGGWATATLPVDAATKATGSVSLSVGPLSATTRPLQVLDTTLGPTMGAARSCVFFVSASSPVISKKNVSYFFYTVSTTAVPAGSTGVMLLLQGAFHPNELIIVDVYEVLATPAVASSSSQQLLRRVTARASAATAYTIALPDAVLGLPAGARSTPFVIHATSDGVQMTATPSIVALSPLSLAMTNCTPCASGLCYNGECLCKNRRTKVMHICGSGEDDSSSDSDSSPLPSVAPTNTTTTTTAAPDDDLMPTSVGERIGFLLVYLGLLGAIGAYILVSIRRGGARRACTTQAEEITVVPA</sequence>
<evidence type="ECO:0000256" key="4">
    <source>
        <dbReference type="SAM" id="Phobius"/>
    </source>
</evidence>
<evidence type="ECO:0000256" key="1">
    <source>
        <dbReference type="ARBA" id="ARBA00022572"/>
    </source>
</evidence>
<feature type="compositionally biased region" description="Low complexity" evidence="3">
    <location>
        <begin position="1052"/>
        <end position="1073"/>
    </location>
</feature>
<dbReference type="AlphaFoldDB" id="A0A0N1PCV6"/>
<evidence type="ECO:0000313" key="8">
    <source>
        <dbReference type="Proteomes" id="UP000038009"/>
    </source>
</evidence>
<proteinExistence type="predicted"/>
<organism evidence="7 8">
    <name type="scientific">Leptomonas seymouri</name>
    <dbReference type="NCBI Taxonomy" id="5684"/>
    <lineage>
        <taxon>Eukaryota</taxon>
        <taxon>Discoba</taxon>
        <taxon>Euglenozoa</taxon>
        <taxon>Kinetoplastea</taxon>
        <taxon>Metakinetoplastina</taxon>
        <taxon>Trypanosomatida</taxon>
        <taxon>Trypanosomatidae</taxon>
        <taxon>Leishmaniinae</taxon>
        <taxon>Leptomonas</taxon>
    </lineage>
</organism>
<dbReference type="OMA" id="SWHVATP"/>
<dbReference type="PANTHER" id="PTHR24261">
    <property type="entry name" value="PLASMINOGEN-RELATED"/>
    <property type="match status" value="1"/>
</dbReference>
<dbReference type="SUPFAM" id="SSF57440">
    <property type="entry name" value="Kringle-like"/>
    <property type="match status" value="1"/>
</dbReference>
<evidence type="ECO:0000313" key="7">
    <source>
        <dbReference type="EMBL" id="KPI89251.1"/>
    </source>
</evidence>
<dbReference type="GO" id="GO:0005615">
    <property type="term" value="C:extracellular space"/>
    <property type="evidence" value="ECO:0007669"/>
    <property type="project" value="TreeGrafter"/>
</dbReference>
<dbReference type="OrthoDB" id="272018at2759"/>
<keyword evidence="8" id="KW-1185">Reference proteome</keyword>
<dbReference type="GO" id="GO:0004175">
    <property type="term" value="F:endopeptidase activity"/>
    <property type="evidence" value="ECO:0007669"/>
    <property type="project" value="TreeGrafter"/>
</dbReference>
<keyword evidence="1" id="KW-0420">Kringle</keyword>
<evidence type="ECO:0000259" key="6">
    <source>
        <dbReference type="PROSITE" id="PS50070"/>
    </source>
</evidence>
<reference evidence="7 8" key="1">
    <citation type="journal article" date="2015" name="PLoS Pathog.">
        <title>Leptomonas seymouri: Adaptations to the Dixenous Life Cycle Analyzed by Genome Sequencing, Transcriptome Profiling and Co-infection with Leishmania donovani.</title>
        <authorList>
            <person name="Kraeva N."/>
            <person name="Butenko A."/>
            <person name="Hlavacova J."/>
            <person name="Kostygov A."/>
            <person name="Myskova J."/>
            <person name="Grybchuk D."/>
            <person name="Lestinova T."/>
            <person name="Votypka J."/>
            <person name="Volf P."/>
            <person name="Opperdoes F."/>
            <person name="Flegontov P."/>
            <person name="Lukes J."/>
            <person name="Yurchenko V."/>
        </authorList>
    </citation>
    <scope>NUCLEOTIDE SEQUENCE [LARGE SCALE GENOMIC DNA]</scope>
    <source>
        <strain evidence="7 8">ATCC 30220</strain>
    </source>
</reference>
<dbReference type="VEuPathDB" id="TriTrypDB:Lsey_0027_0020"/>
<feature type="signal peptide" evidence="5">
    <location>
        <begin position="1"/>
        <end position="26"/>
    </location>
</feature>
<dbReference type="Proteomes" id="UP000038009">
    <property type="component" value="Unassembled WGS sequence"/>
</dbReference>
<feature type="chain" id="PRO_5005879685" description="Kringle domain-containing protein" evidence="5">
    <location>
        <begin position="27"/>
        <end position="1129"/>
    </location>
</feature>
<dbReference type="GO" id="GO:0005102">
    <property type="term" value="F:signaling receptor binding"/>
    <property type="evidence" value="ECO:0007669"/>
    <property type="project" value="TreeGrafter"/>
</dbReference>
<dbReference type="PANTHER" id="PTHR24261:SF7">
    <property type="entry name" value="KRINGLE DOMAIN-CONTAINING PROTEIN"/>
    <property type="match status" value="1"/>
</dbReference>